<gene>
    <name evidence="2" type="ORF">D8674_022226</name>
</gene>
<accession>A0A5N5GJX1</accession>
<keyword evidence="1" id="KW-0472">Membrane</keyword>
<reference evidence="3" key="2">
    <citation type="submission" date="2019-10" db="EMBL/GenBank/DDBJ databases">
        <title>A de novo genome assembly of a pear dwarfing rootstock.</title>
        <authorList>
            <person name="Wang F."/>
            <person name="Wang J."/>
            <person name="Li S."/>
            <person name="Zhang Y."/>
            <person name="Fang M."/>
            <person name="Ma L."/>
            <person name="Zhao Y."/>
            <person name="Jiang S."/>
        </authorList>
    </citation>
    <scope>NUCLEOTIDE SEQUENCE [LARGE SCALE GENOMIC DNA]</scope>
</reference>
<dbReference type="EMBL" id="SMOL01000402">
    <property type="protein sequence ID" value="KAB2615638.1"/>
    <property type="molecule type" value="Genomic_DNA"/>
</dbReference>
<name>A0A5N5GJX1_9ROSA</name>
<keyword evidence="3" id="KW-1185">Reference proteome</keyword>
<dbReference type="Proteomes" id="UP000327157">
    <property type="component" value="Chromosome 3"/>
</dbReference>
<evidence type="ECO:0000256" key="1">
    <source>
        <dbReference type="SAM" id="Phobius"/>
    </source>
</evidence>
<keyword evidence="1" id="KW-0812">Transmembrane</keyword>
<evidence type="ECO:0000313" key="3">
    <source>
        <dbReference type="Proteomes" id="UP000327157"/>
    </source>
</evidence>
<evidence type="ECO:0000313" key="2">
    <source>
        <dbReference type="EMBL" id="KAB2615638.1"/>
    </source>
</evidence>
<protein>
    <submittedName>
        <fullName evidence="2">Uncharacterized protein</fullName>
    </submittedName>
</protein>
<reference evidence="2 3" key="1">
    <citation type="submission" date="2019-09" db="EMBL/GenBank/DDBJ databases">
        <authorList>
            <person name="Ou C."/>
        </authorList>
    </citation>
    <scope>NUCLEOTIDE SEQUENCE [LARGE SCALE GENOMIC DNA]</scope>
    <source>
        <strain evidence="2">S2</strain>
        <tissue evidence="2">Leaf</tissue>
    </source>
</reference>
<sequence>MLFFLLPLPSSLLCVIGFLRIFLPICSGYSPTATSDLTFHRSRSDSPTSNLPFSSSLSLFSTSMTLLQPFSTFSICFCPTSFSHMFNSATISSTRVVRFSRKVCRASAHMVYPPPPSTCMLFSALLLGESSFPLASSFGGCGFDLCGVRWRTLAPSSLGLCLVRSLAWDTGLWSTAGSSTAEEDASLVVFSVLGLSLGLGFCLVLGVHFLFWGFLSGWAFV</sequence>
<keyword evidence="1" id="KW-1133">Transmembrane helix</keyword>
<reference evidence="2 3" key="3">
    <citation type="submission" date="2019-11" db="EMBL/GenBank/DDBJ databases">
        <title>A de novo genome assembly of a pear dwarfing rootstock.</title>
        <authorList>
            <person name="Wang F."/>
            <person name="Wang J."/>
            <person name="Li S."/>
            <person name="Zhang Y."/>
            <person name="Fang M."/>
            <person name="Ma L."/>
            <person name="Zhao Y."/>
            <person name="Jiang S."/>
        </authorList>
    </citation>
    <scope>NUCLEOTIDE SEQUENCE [LARGE SCALE GENOMIC DNA]</scope>
    <source>
        <strain evidence="2">S2</strain>
        <tissue evidence="2">Leaf</tissue>
    </source>
</reference>
<feature type="transmembrane region" description="Helical" evidence="1">
    <location>
        <begin position="187"/>
        <end position="215"/>
    </location>
</feature>
<dbReference type="AlphaFoldDB" id="A0A5N5GJX1"/>
<organism evidence="2 3">
    <name type="scientific">Pyrus ussuriensis x Pyrus communis</name>
    <dbReference type="NCBI Taxonomy" id="2448454"/>
    <lineage>
        <taxon>Eukaryota</taxon>
        <taxon>Viridiplantae</taxon>
        <taxon>Streptophyta</taxon>
        <taxon>Embryophyta</taxon>
        <taxon>Tracheophyta</taxon>
        <taxon>Spermatophyta</taxon>
        <taxon>Magnoliopsida</taxon>
        <taxon>eudicotyledons</taxon>
        <taxon>Gunneridae</taxon>
        <taxon>Pentapetalae</taxon>
        <taxon>rosids</taxon>
        <taxon>fabids</taxon>
        <taxon>Rosales</taxon>
        <taxon>Rosaceae</taxon>
        <taxon>Amygdaloideae</taxon>
        <taxon>Maleae</taxon>
        <taxon>Pyrus</taxon>
    </lineage>
</organism>
<comment type="caution">
    <text evidence="2">The sequence shown here is derived from an EMBL/GenBank/DDBJ whole genome shotgun (WGS) entry which is preliminary data.</text>
</comment>
<proteinExistence type="predicted"/>